<reference evidence="3" key="1">
    <citation type="submission" date="2024-04" db="EMBL/GenBank/DDBJ databases">
        <title>Salinicola lusitanus LLJ914,a marine bacterium isolated from the Okinawa Trough.</title>
        <authorList>
            <person name="Li J."/>
        </authorList>
    </citation>
    <scope>NUCLEOTIDE SEQUENCE [LARGE SCALE GENOMIC DNA]</scope>
</reference>
<comment type="caution">
    <text evidence="2">The sequence shown here is derived from an EMBL/GenBank/DDBJ whole genome shotgun (WGS) entry which is preliminary data.</text>
</comment>
<dbReference type="Proteomes" id="UP001460270">
    <property type="component" value="Unassembled WGS sequence"/>
</dbReference>
<protein>
    <submittedName>
        <fullName evidence="2">Uncharacterized protein</fullName>
    </submittedName>
</protein>
<feature type="region of interest" description="Disordered" evidence="1">
    <location>
        <begin position="1"/>
        <end position="28"/>
    </location>
</feature>
<dbReference type="InterPro" id="IPR004244">
    <property type="entry name" value="Transposase_22"/>
</dbReference>
<dbReference type="EMBL" id="JBBPFD010000021">
    <property type="protein sequence ID" value="KAK7882263.1"/>
    <property type="molecule type" value="Genomic_DNA"/>
</dbReference>
<gene>
    <name evidence="2" type="ORF">WMY93_028437</name>
</gene>
<proteinExistence type="predicted"/>
<dbReference type="PANTHER" id="PTHR11505">
    <property type="entry name" value="L1 TRANSPOSABLE ELEMENT-RELATED"/>
    <property type="match status" value="1"/>
</dbReference>
<keyword evidence="3" id="KW-1185">Reference proteome</keyword>
<dbReference type="Gene3D" id="3.30.70.1820">
    <property type="entry name" value="L1 transposable element, RRM domain"/>
    <property type="match status" value="1"/>
</dbReference>
<accession>A0AAW0MNF2</accession>
<evidence type="ECO:0000256" key="1">
    <source>
        <dbReference type="SAM" id="MobiDB-lite"/>
    </source>
</evidence>
<feature type="compositionally biased region" description="Low complexity" evidence="1">
    <location>
        <begin position="13"/>
        <end position="25"/>
    </location>
</feature>
<sequence length="244" mass="27831">MGRTRKSKKPRTDSVSESSSSTTSTPAKSNCCSDILFSIDERLSALDARLSLIEVLHKEFQNLRHSLEYSQQQVDSLTAENKSLKVSVDSLTSTLSSVKSQLTAVTTESKAMQETILDLQSRSMRDNMIFSGIPEPSTDDPEKAVKDFMVNQLKLTPQTVEQITFHRVHRLGQKLPTATRPRPIIVKFEHFKQKELIQRQGKQLKGTHFGLNDQFPPEIIRRRKILFPIRKIMITQEEPIMNHT</sequence>
<name>A0AAW0MNF2_9GOBI</name>
<dbReference type="AlphaFoldDB" id="A0AAW0MNF2"/>
<evidence type="ECO:0000313" key="3">
    <source>
        <dbReference type="Proteomes" id="UP001460270"/>
    </source>
</evidence>
<organism evidence="2 3">
    <name type="scientific">Mugilogobius chulae</name>
    <name type="common">yellowstripe goby</name>
    <dbReference type="NCBI Taxonomy" id="88201"/>
    <lineage>
        <taxon>Eukaryota</taxon>
        <taxon>Metazoa</taxon>
        <taxon>Chordata</taxon>
        <taxon>Craniata</taxon>
        <taxon>Vertebrata</taxon>
        <taxon>Euteleostomi</taxon>
        <taxon>Actinopterygii</taxon>
        <taxon>Neopterygii</taxon>
        <taxon>Teleostei</taxon>
        <taxon>Neoteleostei</taxon>
        <taxon>Acanthomorphata</taxon>
        <taxon>Gobiaria</taxon>
        <taxon>Gobiiformes</taxon>
        <taxon>Gobioidei</taxon>
        <taxon>Gobiidae</taxon>
        <taxon>Gobionellinae</taxon>
        <taxon>Mugilogobius</taxon>
    </lineage>
</organism>
<evidence type="ECO:0000313" key="2">
    <source>
        <dbReference type="EMBL" id="KAK7882263.1"/>
    </source>
</evidence>